<reference evidence="1 2" key="1">
    <citation type="submission" date="2016-11" db="EMBL/GenBank/DDBJ databases">
        <authorList>
            <person name="Jaros S."/>
            <person name="Januszkiewicz K."/>
            <person name="Wedrychowicz H."/>
        </authorList>
    </citation>
    <scope>NUCLEOTIDE SEQUENCE [LARGE SCALE GENOMIC DNA]</scope>
    <source>
        <strain evidence="1 2">GAS138</strain>
    </source>
</reference>
<name>A0A1M5VAV4_9BRAD</name>
<dbReference type="EMBL" id="LT670817">
    <property type="protein sequence ID" value="SHH72347.1"/>
    <property type="molecule type" value="Genomic_DNA"/>
</dbReference>
<evidence type="ECO:0000313" key="1">
    <source>
        <dbReference type="EMBL" id="SHH72347.1"/>
    </source>
</evidence>
<proteinExistence type="predicted"/>
<dbReference type="Proteomes" id="UP000189796">
    <property type="component" value="Chromosome I"/>
</dbReference>
<gene>
    <name evidence="1" type="ORF">SAMN05443248_5867</name>
</gene>
<organism evidence="1 2">
    <name type="scientific">Bradyrhizobium erythrophlei</name>
    <dbReference type="NCBI Taxonomy" id="1437360"/>
    <lineage>
        <taxon>Bacteria</taxon>
        <taxon>Pseudomonadati</taxon>
        <taxon>Pseudomonadota</taxon>
        <taxon>Alphaproteobacteria</taxon>
        <taxon>Hyphomicrobiales</taxon>
        <taxon>Nitrobacteraceae</taxon>
        <taxon>Bradyrhizobium</taxon>
    </lineage>
</organism>
<dbReference type="RefSeq" id="WP_079604386.1">
    <property type="nucleotide sequence ID" value="NZ_LT670817.1"/>
</dbReference>
<sequence>MTSTGQDWRVKLMQAHPRLFGIPFGRPDAAQGYPNCDEGWRDLLERCCVRIETALAEGGTLRVVQIKEKFGALRFYWSGRLPDAAKAKVDEAIALAAARSACTCEICGAEGRLYTRNGWLATACPEHANGELKPIRPGFENIHIVRTFGAGRFPIVSCRRYIRETNCFVDVDPKSLGIEE</sequence>
<accession>A0A1M5VAV4</accession>
<evidence type="ECO:0000313" key="2">
    <source>
        <dbReference type="Proteomes" id="UP000189796"/>
    </source>
</evidence>
<protein>
    <submittedName>
        <fullName evidence="1">Uncharacterized protein</fullName>
    </submittedName>
</protein>
<dbReference type="OrthoDB" id="7906710at2"/>
<dbReference type="AlphaFoldDB" id="A0A1M5VAV4"/>